<dbReference type="InterPro" id="IPR050173">
    <property type="entry name" value="ABC_transporter_C-like"/>
</dbReference>
<feature type="transmembrane region" description="Helical" evidence="8">
    <location>
        <begin position="12"/>
        <end position="32"/>
    </location>
</feature>
<dbReference type="GO" id="GO:0140359">
    <property type="term" value="F:ABC-type transporter activity"/>
    <property type="evidence" value="ECO:0007669"/>
    <property type="project" value="InterPro"/>
</dbReference>
<evidence type="ECO:0000256" key="7">
    <source>
        <dbReference type="ARBA" id="ARBA00023136"/>
    </source>
</evidence>
<dbReference type="PROSITE" id="PS50929">
    <property type="entry name" value="ABC_TM1F"/>
    <property type="match status" value="1"/>
</dbReference>
<dbReference type="Gene3D" id="1.20.1560.10">
    <property type="entry name" value="ABC transporter type 1, transmembrane domain"/>
    <property type="match status" value="1"/>
</dbReference>
<name>A0AAW0R2A3_9PEZI</name>
<evidence type="ECO:0000256" key="8">
    <source>
        <dbReference type="SAM" id="Phobius"/>
    </source>
</evidence>
<dbReference type="GO" id="GO:0005524">
    <property type="term" value="F:ATP binding"/>
    <property type="evidence" value="ECO:0007669"/>
    <property type="project" value="UniProtKB-KW"/>
</dbReference>
<sequence>MQVVFLCLAEKWLALSLPICAVVIFIVQRLYLRTSRQLRFLELESRAGVFSSFLESVEGLETIRAFGWADNAVRANVSSVDQAQRPEFLLLCLQRWLGVVLDLLGAGVATPVVGLAVSLRGRGEVTGAQVGTALNLMLVANSTLLKLVESWTSLETSLGAVARLKGLQESTPSERGRRGGLEPSESWPTRGCLDLRGITASYRPGSVAIQNLSLGISAGQKLIVFGRTGSGKSTFLLTLLRLLELQSGSIELDGIDISQVSVDLLRERCFVTLSQDPLLLSNETVRFNLDPDSSASDETIVSALTKTGLWAHFRSSQLGGAALDRQLAMFPEMSVGQMQLFALSRALVKAATLRRDAGTRPVVLLDEPTSALDAVTEAAIYRIIDEELTSRGHTVIIVAHRLGVLRWYMKRGRDTVVEMVNGKFSPVDFE</sequence>
<keyword evidence="12" id="KW-1185">Reference proteome</keyword>
<dbReference type="PROSITE" id="PS00211">
    <property type="entry name" value="ABC_TRANSPORTER_1"/>
    <property type="match status" value="1"/>
</dbReference>
<dbReference type="InterPro" id="IPR017871">
    <property type="entry name" value="ABC_transporter-like_CS"/>
</dbReference>
<dbReference type="InterPro" id="IPR003593">
    <property type="entry name" value="AAA+_ATPase"/>
</dbReference>
<evidence type="ECO:0000256" key="1">
    <source>
        <dbReference type="ARBA" id="ARBA00004141"/>
    </source>
</evidence>
<organism evidence="11 12">
    <name type="scientific">Apiospora kogelbergensis</name>
    <dbReference type="NCBI Taxonomy" id="1337665"/>
    <lineage>
        <taxon>Eukaryota</taxon>
        <taxon>Fungi</taxon>
        <taxon>Dikarya</taxon>
        <taxon>Ascomycota</taxon>
        <taxon>Pezizomycotina</taxon>
        <taxon>Sordariomycetes</taxon>
        <taxon>Xylariomycetidae</taxon>
        <taxon>Amphisphaeriales</taxon>
        <taxon>Apiosporaceae</taxon>
        <taxon>Apiospora</taxon>
    </lineage>
</organism>
<evidence type="ECO:0000313" key="12">
    <source>
        <dbReference type="Proteomes" id="UP001392437"/>
    </source>
</evidence>
<reference evidence="11 12" key="1">
    <citation type="submission" date="2023-01" db="EMBL/GenBank/DDBJ databases">
        <title>Analysis of 21 Apiospora genomes using comparative genomics revels a genus with tremendous synthesis potential of carbohydrate active enzymes and secondary metabolites.</title>
        <authorList>
            <person name="Sorensen T."/>
        </authorList>
    </citation>
    <scope>NUCLEOTIDE SEQUENCE [LARGE SCALE GENOMIC DNA]</scope>
    <source>
        <strain evidence="11 12">CBS 117206</strain>
    </source>
</reference>
<dbReference type="CDD" id="cd18580">
    <property type="entry name" value="ABC_6TM_ABCC_D2"/>
    <property type="match status" value="1"/>
</dbReference>
<keyword evidence="3 8" id="KW-0812">Transmembrane</keyword>
<dbReference type="Pfam" id="PF00664">
    <property type="entry name" value="ABC_membrane"/>
    <property type="match status" value="1"/>
</dbReference>
<feature type="domain" description="ABC transmembrane type-1" evidence="10">
    <location>
        <begin position="1"/>
        <end position="156"/>
    </location>
</feature>
<dbReference type="InterPro" id="IPR044726">
    <property type="entry name" value="ABCC_6TM_D2"/>
</dbReference>
<evidence type="ECO:0000256" key="3">
    <source>
        <dbReference type="ARBA" id="ARBA00022692"/>
    </source>
</evidence>
<gene>
    <name evidence="11" type="ORF">PG999_005483</name>
</gene>
<keyword evidence="6 8" id="KW-1133">Transmembrane helix</keyword>
<evidence type="ECO:0000313" key="11">
    <source>
        <dbReference type="EMBL" id="KAK8121363.1"/>
    </source>
</evidence>
<evidence type="ECO:0000256" key="2">
    <source>
        <dbReference type="ARBA" id="ARBA00022448"/>
    </source>
</evidence>
<feature type="domain" description="ABC transporter" evidence="9">
    <location>
        <begin position="193"/>
        <end position="429"/>
    </location>
</feature>
<evidence type="ECO:0000256" key="5">
    <source>
        <dbReference type="ARBA" id="ARBA00022840"/>
    </source>
</evidence>
<evidence type="ECO:0000256" key="4">
    <source>
        <dbReference type="ARBA" id="ARBA00022741"/>
    </source>
</evidence>
<dbReference type="InterPro" id="IPR027417">
    <property type="entry name" value="P-loop_NTPase"/>
</dbReference>
<dbReference type="GO" id="GO:0016887">
    <property type="term" value="F:ATP hydrolysis activity"/>
    <property type="evidence" value="ECO:0007669"/>
    <property type="project" value="InterPro"/>
</dbReference>
<comment type="subcellular location">
    <subcellularLocation>
        <location evidence="1">Membrane</location>
        <topology evidence="1">Multi-pass membrane protein</topology>
    </subcellularLocation>
</comment>
<dbReference type="SMART" id="SM00382">
    <property type="entry name" value="AAA"/>
    <property type="match status" value="1"/>
</dbReference>
<dbReference type="InterPro" id="IPR003439">
    <property type="entry name" value="ABC_transporter-like_ATP-bd"/>
</dbReference>
<keyword evidence="4" id="KW-0547">Nucleotide-binding</keyword>
<dbReference type="PROSITE" id="PS50893">
    <property type="entry name" value="ABC_TRANSPORTER_2"/>
    <property type="match status" value="1"/>
</dbReference>
<dbReference type="AlphaFoldDB" id="A0AAW0R2A3"/>
<dbReference type="GO" id="GO:0016020">
    <property type="term" value="C:membrane"/>
    <property type="evidence" value="ECO:0007669"/>
    <property type="project" value="UniProtKB-SubCell"/>
</dbReference>
<evidence type="ECO:0000259" key="9">
    <source>
        <dbReference type="PROSITE" id="PS50893"/>
    </source>
</evidence>
<dbReference type="SUPFAM" id="SSF90123">
    <property type="entry name" value="ABC transporter transmembrane region"/>
    <property type="match status" value="1"/>
</dbReference>
<dbReference type="Gene3D" id="3.40.50.300">
    <property type="entry name" value="P-loop containing nucleotide triphosphate hydrolases"/>
    <property type="match status" value="1"/>
</dbReference>
<dbReference type="InterPro" id="IPR036640">
    <property type="entry name" value="ABC1_TM_sf"/>
</dbReference>
<accession>A0AAW0R2A3</accession>
<protein>
    <recommendedName>
        <fullName evidence="13">ABC transporter</fullName>
    </recommendedName>
</protein>
<keyword evidence="7 8" id="KW-0472">Membrane</keyword>
<keyword evidence="5" id="KW-0067">ATP-binding</keyword>
<dbReference type="SUPFAM" id="SSF52540">
    <property type="entry name" value="P-loop containing nucleoside triphosphate hydrolases"/>
    <property type="match status" value="1"/>
</dbReference>
<comment type="caution">
    <text evidence="11">The sequence shown here is derived from an EMBL/GenBank/DDBJ whole genome shotgun (WGS) entry which is preliminary data.</text>
</comment>
<dbReference type="PANTHER" id="PTHR24223">
    <property type="entry name" value="ATP-BINDING CASSETTE SUB-FAMILY C"/>
    <property type="match status" value="1"/>
</dbReference>
<dbReference type="PANTHER" id="PTHR24223:SF345">
    <property type="entry name" value="ABC MULTIDRUG TRANSPORTER (EUROFUNG)"/>
    <property type="match status" value="1"/>
</dbReference>
<dbReference type="EMBL" id="JAQQWP010000004">
    <property type="protein sequence ID" value="KAK8121363.1"/>
    <property type="molecule type" value="Genomic_DNA"/>
</dbReference>
<dbReference type="Proteomes" id="UP001392437">
    <property type="component" value="Unassembled WGS sequence"/>
</dbReference>
<keyword evidence="2" id="KW-0813">Transport</keyword>
<dbReference type="Pfam" id="PF00005">
    <property type="entry name" value="ABC_tran"/>
    <property type="match status" value="1"/>
</dbReference>
<proteinExistence type="predicted"/>
<evidence type="ECO:0000256" key="6">
    <source>
        <dbReference type="ARBA" id="ARBA00022989"/>
    </source>
</evidence>
<evidence type="ECO:0008006" key="13">
    <source>
        <dbReference type="Google" id="ProtNLM"/>
    </source>
</evidence>
<evidence type="ECO:0000259" key="10">
    <source>
        <dbReference type="PROSITE" id="PS50929"/>
    </source>
</evidence>
<dbReference type="InterPro" id="IPR011527">
    <property type="entry name" value="ABC1_TM_dom"/>
</dbReference>